<evidence type="ECO:0000256" key="1">
    <source>
        <dbReference type="ARBA" id="ARBA00023295"/>
    </source>
</evidence>
<dbReference type="Proteomes" id="UP000230161">
    <property type="component" value="Unassembled WGS sequence"/>
</dbReference>
<keyword evidence="4" id="KW-0812">Transmembrane</keyword>
<dbReference type="InterPro" id="IPR003961">
    <property type="entry name" value="FN3_dom"/>
</dbReference>
<evidence type="ECO:0000313" key="7">
    <source>
        <dbReference type="EMBL" id="PJJ65489.1"/>
    </source>
</evidence>
<keyword evidence="1" id="KW-0326">Glycosidase</keyword>
<dbReference type="SUPFAM" id="SSF49265">
    <property type="entry name" value="Fibronectin type III"/>
    <property type="match status" value="1"/>
</dbReference>
<dbReference type="RefSeq" id="WP_100343377.1">
    <property type="nucleotide sequence ID" value="NZ_PGFB01000001.1"/>
</dbReference>
<gene>
    <name evidence="7" type="ORF">CLV54_0522</name>
</gene>
<feature type="compositionally biased region" description="Low complexity" evidence="3">
    <location>
        <begin position="65"/>
        <end position="77"/>
    </location>
</feature>
<feature type="region of interest" description="Disordered" evidence="3">
    <location>
        <begin position="32"/>
        <end position="166"/>
    </location>
</feature>
<accession>A0A2M9C4R6</accession>
<feature type="chain" id="PRO_5039574394" evidence="5">
    <location>
        <begin position="28"/>
        <end position="1009"/>
    </location>
</feature>
<keyword evidence="5" id="KW-0732">Signal</keyword>
<dbReference type="CDD" id="cd00063">
    <property type="entry name" value="FN3"/>
    <property type="match status" value="1"/>
</dbReference>
<feature type="compositionally biased region" description="Pro residues" evidence="3">
    <location>
        <begin position="889"/>
        <end position="902"/>
    </location>
</feature>
<dbReference type="Gene3D" id="2.60.40.10">
    <property type="entry name" value="Immunoglobulins"/>
    <property type="match status" value="1"/>
</dbReference>
<keyword evidence="4" id="KW-1133">Transmembrane helix</keyword>
<feature type="signal peptide" evidence="5">
    <location>
        <begin position="1"/>
        <end position="27"/>
    </location>
</feature>
<evidence type="ECO:0000256" key="4">
    <source>
        <dbReference type="SAM" id="Phobius"/>
    </source>
</evidence>
<feature type="compositionally biased region" description="Pro residues" evidence="3">
    <location>
        <begin position="117"/>
        <end position="129"/>
    </location>
</feature>
<proteinExistence type="predicted"/>
<evidence type="ECO:0000256" key="2">
    <source>
        <dbReference type="ARBA" id="ARBA00023326"/>
    </source>
</evidence>
<dbReference type="GO" id="GO:0000272">
    <property type="term" value="P:polysaccharide catabolic process"/>
    <property type="evidence" value="ECO:0007669"/>
    <property type="project" value="UniProtKB-KW"/>
</dbReference>
<dbReference type="GO" id="GO:0016798">
    <property type="term" value="F:hydrolase activity, acting on glycosyl bonds"/>
    <property type="evidence" value="ECO:0007669"/>
    <property type="project" value="UniProtKB-KW"/>
</dbReference>
<reference evidence="7 8" key="1">
    <citation type="submission" date="2017-11" db="EMBL/GenBank/DDBJ databases">
        <title>Genomic Encyclopedia of Archaeal and Bacterial Type Strains, Phase II (KMG-II): From Individual Species to Whole Genera.</title>
        <authorList>
            <person name="Goeker M."/>
        </authorList>
    </citation>
    <scope>NUCLEOTIDE SEQUENCE [LARGE SCALE GENOMIC DNA]</scope>
    <source>
        <strain evidence="7 8">DSM 25625</strain>
    </source>
</reference>
<feature type="region of interest" description="Disordered" evidence="3">
    <location>
        <begin position="872"/>
        <end position="928"/>
    </location>
</feature>
<name>A0A2M9C4R6_9MICO</name>
<keyword evidence="2" id="KW-0119">Carbohydrate metabolism</keyword>
<feature type="compositionally biased region" description="Low complexity" evidence="3">
    <location>
        <begin position="903"/>
        <end position="928"/>
    </location>
</feature>
<keyword evidence="8" id="KW-1185">Reference proteome</keyword>
<feature type="transmembrane region" description="Helical" evidence="4">
    <location>
        <begin position="966"/>
        <end position="992"/>
    </location>
</feature>
<dbReference type="InterPro" id="IPR036116">
    <property type="entry name" value="FN3_sf"/>
</dbReference>
<comment type="caution">
    <text evidence="7">The sequence shown here is derived from an EMBL/GenBank/DDBJ whole genome shotgun (WGS) entry which is preliminary data.</text>
</comment>
<feature type="domain" description="Fibronectin type-III" evidence="6">
    <location>
        <begin position="399"/>
        <end position="493"/>
    </location>
</feature>
<evidence type="ECO:0000313" key="8">
    <source>
        <dbReference type="Proteomes" id="UP000230161"/>
    </source>
</evidence>
<evidence type="ECO:0000256" key="5">
    <source>
        <dbReference type="SAM" id="SignalP"/>
    </source>
</evidence>
<keyword evidence="2" id="KW-0624">Polysaccharide degradation</keyword>
<keyword evidence="1" id="KW-0378">Hydrolase</keyword>
<dbReference type="OrthoDB" id="7210788at2"/>
<dbReference type="InterPro" id="IPR013783">
    <property type="entry name" value="Ig-like_fold"/>
</dbReference>
<evidence type="ECO:0000259" key="6">
    <source>
        <dbReference type="PROSITE" id="PS50853"/>
    </source>
</evidence>
<keyword evidence="4" id="KW-0472">Membrane</keyword>
<evidence type="ECO:0000256" key="3">
    <source>
        <dbReference type="SAM" id="MobiDB-lite"/>
    </source>
</evidence>
<protein>
    <submittedName>
        <fullName evidence="7">Fibronectin type III domain protein</fullName>
    </submittedName>
</protein>
<sequence>MTTRSRRRGGALAGVALVVALLGFASAANPAVAAEPSGHMAGPGEPASNPTAEPPSGAGGDLADEPGGAATPEAPADSGPGPDPIAPEAASDPTGGSAPTAEPLDPADPVDLAEPAGPQPQPGPSPWPPEAEAQRPTDQRATIGIPTTPSAAIDEGSAQPPSAGTVVLSGDPAAIDYGVDVRWAPQEGSAPLGYQLELFAGTGVANGNALIARVELDGDETAHRFESIGFGRVTVTARLTPLDGAGRMTDALVSEPLTLHAASAGALSSQRAGTPRLGEPSADGFRVDWDAAASDAQNPPPSGYLVRVFERLYDMNATSANNFVTAVIDAGDRTTLRVTGLSGASRYLAAVVAYDLVDGQKRYRTSSATSAVPAWSAPYAAQTLGARAPGIEWSNKPAAPVAVSARSLSWKGAEVTGRFAGGSAVTAYRVELYESGFGLRDSVELPAVPGTAPTAEFGGLRPGAGYSVRYAAVNANGVGGLSDYGARVTLPQASEPGTRVPPFADRAALDEALRTGAAVRAGDDVLTVEAGETAQLAVPWGDGESGEVWWFGSGSFAGAVEGAVPAASVRLSTSGLGQGRHYAVFFTDASLDGQPGAPAPLAVAVQIVPSTAGVLDLDDAVLRWGINDESNNGAYFGGCNFLSAGRSPDAGGAKVFEPAQFASSAGEVSIEKPDAQGRYRPATWQNKCLDRTGRTLSSGSSSAYGESQFVFSGGGGTVEPATNSAEIRWTGDVTVAYYGGMSFWYLSDPVLRVVDGVGTLTATVGGFGTDMDDLDKWEPLAEREVTLAVLHGVQTGREGFTITPDYRGVAVDTDGGRTPQSRSGPDWGSFPQDFVDFHTATGQSAYWYSSGGQADAAKPALPVTVGYIASEFTPPPPPPANGGGGEQVVPPPVRNPPSPTAPRPASAAPSAEHAPPVRRAAPAPVRPAAPALADPAPLADAAPAAVGSVVVIQQAPVAETLDNREVLLFAAVLAGLLLIALAAAGGGVLIVSRVIPIAPAARSTTTGKS</sequence>
<dbReference type="PROSITE" id="PS50853">
    <property type="entry name" value="FN3"/>
    <property type="match status" value="1"/>
</dbReference>
<dbReference type="EMBL" id="PGFB01000001">
    <property type="protein sequence ID" value="PJJ65489.1"/>
    <property type="molecule type" value="Genomic_DNA"/>
</dbReference>
<organism evidence="7 8">
    <name type="scientific">Compostimonas suwonensis</name>
    <dbReference type="NCBI Taxonomy" id="1048394"/>
    <lineage>
        <taxon>Bacteria</taxon>
        <taxon>Bacillati</taxon>
        <taxon>Actinomycetota</taxon>
        <taxon>Actinomycetes</taxon>
        <taxon>Micrococcales</taxon>
        <taxon>Microbacteriaceae</taxon>
        <taxon>Compostimonas</taxon>
    </lineage>
</organism>
<dbReference type="Pfam" id="PF00041">
    <property type="entry name" value="fn3"/>
    <property type="match status" value="1"/>
</dbReference>
<dbReference type="AlphaFoldDB" id="A0A2M9C4R6"/>